<keyword evidence="4" id="KW-0812">Transmembrane</keyword>
<dbReference type="EMBL" id="NEXE01000055">
    <property type="protein sequence ID" value="PSN90570.1"/>
    <property type="molecule type" value="Genomic_DNA"/>
</dbReference>
<protein>
    <recommendedName>
        <fullName evidence="5">Solute-binding protein family 5 domain-containing protein</fullName>
    </recommendedName>
</protein>
<evidence type="ECO:0000256" key="4">
    <source>
        <dbReference type="SAM" id="Phobius"/>
    </source>
</evidence>
<evidence type="ECO:0000313" key="7">
    <source>
        <dbReference type="Proteomes" id="UP000240322"/>
    </source>
</evidence>
<dbReference type="InterPro" id="IPR000914">
    <property type="entry name" value="SBP_5_dom"/>
</dbReference>
<keyword evidence="4" id="KW-0472">Membrane</keyword>
<dbReference type="Proteomes" id="UP000240322">
    <property type="component" value="Unassembled WGS sequence"/>
</dbReference>
<name>A0A2R6AW20_9ARCH</name>
<feature type="transmembrane region" description="Helical" evidence="4">
    <location>
        <begin position="537"/>
        <end position="557"/>
    </location>
</feature>
<keyword evidence="2" id="KW-0813">Transport</keyword>
<dbReference type="Gene3D" id="3.40.190.10">
    <property type="entry name" value="Periplasmic binding protein-like II"/>
    <property type="match status" value="1"/>
</dbReference>
<dbReference type="Gene3D" id="3.10.105.10">
    <property type="entry name" value="Dipeptide-binding Protein, Domain 3"/>
    <property type="match status" value="2"/>
</dbReference>
<dbReference type="Pfam" id="PF00496">
    <property type="entry name" value="SBP_bac_5"/>
    <property type="match status" value="1"/>
</dbReference>
<dbReference type="InterPro" id="IPR039424">
    <property type="entry name" value="SBP_5"/>
</dbReference>
<evidence type="ECO:0000256" key="2">
    <source>
        <dbReference type="ARBA" id="ARBA00022448"/>
    </source>
</evidence>
<keyword evidence="3" id="KW-0732">Signal</keyword>
<dbReference type="PANTHER" id="PTHR30290:SF9">
    <property type="entry name" value="OLIGOPEPTIDE-BINDING PROTEIN APPA"/>
    <property type="match status" value="1"/>
</dbReference>
<dbReference type="GO" id="GO:1904680">
    <property type="term" value="F:peptide transmembrane transporter activity"/>
    <property type="evidence" value="ECO:0007669"/>
    <property type="project" value="TreeGrafter"/>
</dbReference>
<organism evidence="6 7">
    <name type="scientific">Candidatus Marsarchaeota G2 archaeon OSP_D</name>
    <dbReference type="NCBI Taxonomy" id="1978157"/>
    <lineage>
        <taxon>Archaea</taxon>
        <taxon>Candidatus Marsarchaeota</taxon>
        <taxon>Candidatus Marsarchaeota group 2</taxon>
    </lineage>
</organism>
<feature type="domain" description="Solute-binding protein family 5" evidence="5">
    <location>
        <begin position="250"/>
        <end position="529"/>
    </location>
</feature>
<evidence type="ECO:0000256" key="1">
    <source>
        <dbReference type="ARBA" id="ARBA00005695"/>
    </source>
</evidence>
<comment type="similarity">
    <text evidence="1">Belongs to the bacterial solute-binding protein 5 family.</text>
</comment>
<dbReference type="GO" id="GO:0015833">
    <property type="term" value="P:peptide transport"/>
    <property type="evidence" value="ECO:0007669"/>
    <property type="project" value="TreeGrafter"/>
</dbReference>
<keyword evidence="4" id="KW-1133">Transmembrane helix</keyword>
<evidence type="ECO:0000256" key="3">
    <source>
        <dbReference type="ARBA" id="ARBA00022729"/>
    </source>
</evidence>
<gene>
    <name evidence="6" type="ORF">B9Q03_06480</name>
</gene>
<dbReference type="AlphaFoldDB" id="A0A2R6AW20"/>
<proteinExistence type="inferred from homology"/>
<dbReference type="SUPFAM" id="SSF53850">
    <property type="entry name" value="Periplasmic binding protein-like II"/>
    <property type="match status" value="2"/>
</dbReference>
<accession>A0A2R6AW20</accession>
<dbReference type="PANTHER" id="PTHR30290">
    <property type="entry name" value="PERIPLASMIC BINDING COMPONENT OF ABC TRANSPORTER"/>
    <property type="match status" value="1"/>
</dbReference>
<evidence type="ECO:0000313" key="6">
    <source>
        <dbReference type="EMBL" id="PSN90570.1"/>
    </source>
</evidence>
<evidence type="ECO:0000259" key="5">
    <source>
        <dbReference type="Pfam" id="PF00496"/>
    </source>
</evidence>
<sequence>MKRRHILAVLASVLLGFAALLPLALIGSLNAQTSAPVITIKTLNFFPPDYEAAQVVYNELKAVGLNVQLLEEGPAELYPEVQTNHNFTIYLNAYSAAPFPSLMFEAFQSWNNYPNGYDITGFQNSTLDQLTNQTLEAANHTQFVQGLYKMEDIVAQQLPMIGLYNDINTQLVSKAFEGYVVMPGGEFTQLNPWSAMYLHPANNQSGGVFTLAYPADLEHLNPFAQTSVRGEFVTLLIYDPLFRYAPNLSIIPWLVTNYSITNGGKTYTLNLRDNVTFQNGEPLTAQDVAFTYEFILKYKAPLFYDFVDMINNITTPSNYTVVFHLSEPYAGLLSAMTTIPIVPESIWYNKNLSWPNPDPIGSGPFMFQSRVPGESIQLVANPHYWLKGVPKLSGFDIEVVNQESVRVLDIEKGVADAELYATPPNLAAAALNSYPNSVEVLKSPDLWMMYLYFNLREYPTNNLHFRQAIAYAINKTAVIDAYGGGYPMPNVFVTQQWNPGLVNPNLPNYSYNPTLAHQLLVKYGFISAPTTNNNSTYLYVGIAVVVIIIGAAAATLLRRR</sequence>
<comment type="caution">
    <text evidence="6">The sequence shown here is derived from an EMBL/GenBank/DDBJ whole genome shotgun (WGS) entry which is preliminary data.</text>
</comment>
<dbReference type="CDD" id="cd00995">
    <property type="entry name" value="PBP2_NikA_DppA_OppA_like"/>
    <property type="match status" value="1"/>
</dbReference>
<reference evidence="6 7" key="1">
    <citation type="submission" date="2017-04" db="EMBL/GenBank/DDBJ databases">
        <title>Novel microbial lineages endemic to geothermal iron-oxide mats fill important gaps in the evolutionary history of Archaea.</title>
        <authorList>
            <person name="Jay Z.J."/>
            <person name="Beam J.P."/>
            <person name="Dlakic M."/>
            <person name="Rusch D.B."/>
            <person name="Kozubal M.A."/>
            <person name="Inskeep W.P."/>
        </authorList>
    </citation>
    <scope>NUCLEOTIDE SEQUENCE [LARGE SCALE GENOMIC DNA]</scope>
    <source>
        <strain evidence="6">OSP_D</strain>
    </source>
</reference>